<proteinExistence type="inferred from homology"/>
<dbReference type="PANTHER" id="PTHR21294:SF8">
    <property type="entry name" value="ELECTRON TRANSFER FLAVOPROTEIN SUBUNIT BETA"/>
    <property type="match status" value="1"/>
</dbReference>
<evidence type="ECO:0000256" key="6">
    <source>
        <dbReference type="ARBA" id="ARBA00022982"/>
    </source>
</evidence>
<sequence length="259" mass="27069">MNIVVLMKQVPDTYAERKLNPDDNTLDRDASDAVINEIDEYAIEEGLRLKEEHGGEVTILTMGPDRAMESIRKALSMGADKGVHVVDPALHGCCVITTAKVLAKALGTIEYDLVIGGSEATDSRLSVLPALLAEATGLPQLSGARKVTVDGSSVTIERVTDTGYDVVQASTPAVLSVVEKINDPRYPSFKGIMAAKSKPVTQLSIADLGLTEGEVGLAAATTAVASFEVAPPRAAGVVVKDEGNGGAAIAEFLATKKLI</sequence>
<evidence type="ECO:0000313" key="10">
    <source>
        <dbReference type="Proteomes" id="UP001183176"/>
    </source>
</evidence>
<organism evidence="9 10">
    <name type="scientific">Jatrophihabitans lederbergiae</name>
    <dbReference type="NCBI Taxonomy" id="3075547"/>
    <lineage>
        <taxon>Bacteria</taxon>
        <taxon>Bacillati</taxon>
        <taxon>Actinomycetota</taxon>
        <taxon>Actinomycetes</taxon>
        <taxon>Jatrophihabitantales</taxon>
        <taxon>Jatrophihabitantaceae</taxon>
        <taxon>Jatrophihabitans</taxon>
    </lineage>
</organism>
<dbReference type="Proteomes" id="UP001183176">
    <property type="component" value="Unassembled WGS sequence"/>
</dbReference>
<evidence type="ECO:0000256" key="7">
    <source>
        <dbReference type="ARBA" id="ARBA00025649"/>
    </source>
</evidence>
<comment type="caution">
    <text evidence="9">The sequence shown here is derived from an EMBL/GenBank/DDBJ whole genome shotgun (WGS) entry which is preliminary data.</text>
</comment>
<evidence type="ECO:0000256" key="3">
    <source>
        <dbReference type="ARBA" id="ARBA00011355"/>
    </source>
</evidence>
<keyword evidence="6" id="KW-0249">Electron transport</keyword>
<dbReference type="InterPro" id="IPR014730">
    <property type="entry name" value="ETF_a/b_N"/>
</dbReference>
<dbReference type="InterPro" id="IPR014729">
    <property type="entry name" value="Rossmann-like_a/b/a_fold"/>
</dbReference>
<evidence type="ECO:0000256" key="1">
    <source>
        <dbReference type="ARBA" id="ARBA00001974"/>
    </source>
</evidence>
<evidence type="ECO:0000256" key="4">
    <source>
        <dbReference type="ARBA" id="ARBA00016797"/>
    </source>
</evidence>
<evidence type="ECO:0000259" key="8">
    <source>
        <dbReference type="SMART" id="SM00893"/>
    </source>
</evidence>
<feature type="domain" description="Electron transfer flavoprotein alpha/beta-subunit N-terminal" evidence="8">
    <location>
        <begin position="23"/>
        <end position="212"/>
    </location>
</feature>
<dbReference type="RefSeq" id="WP_311421010.1">
    <property type="nucleotide sequence ID" value="NZ_JAVREH010000001.1"/>
</dbReference>
<comment type="function">
    <text evidence="7">The electron transfer flavoprotein serves as a specific electron acceptor for other dehydrogenases. It transfers the electrons to the main respiratory chain via ETF-ubiquinone oxidoreductase (ETF dehydrogenase).</text>
</comment>
<protein>
    <recommendedName>
        <fullName evidence="4">Electron transfer flavoprotein subunit beta</fullName>
    </recommendedName>
</protein>
<keyword evidence="10" id="KW-1185">Reference proteome</keyword>
<dbReference type="InterPro" id="IPR012255">
    <property type="entry name" value="ETF_b"/>
</dbReference>
<comment type="cofactor">
    <cofactor evidence="1">
        <name>FAD</name>
        <dbReference type="ChEBI" id="CHEBI:57692"/>
    </cofactor>
</comment>
<dbReference type="Gene3D" id="3.40.50.620">
    <property type="entry name" value="HUPs"/>
    <property type="match status" value="1"/>
</dbReference>
<evidence type="ECO:0000256" key="5">
    <source>
        <dbReference type="ARBA" id="ARBA00022448"/>
    </source>
</evidence>
<dbReference type="PIRSF" id="PIRSF000090">
    <property type="entry name" value="Beta-ETF"/>
    <property type="match status" value="1"/>
</dbReference>
<dbReference type="EMBL" id="JAVREH010000001">
    <property type="protein sequence ID" value="MDT0259851.1"/>
    <property type="molecule type" value="Genomic_DNA"/>
</dbReference>
<gene>
    <name evidence="9" type="ORF">RM423_00420</name>
</gene>
<dbReference type="SUPFAM" id="SSF52402">
    <property type="entry name" value="Adenine nucleotide alpha hydrolases-like"/>
    <property type="match status" value="1"/>
</dbReference>
<keyword evidence="5" id="KW-0813">Transport</keyword>
<comment type="subunit">
    <text evidence="3">Heterodimer of an alpha and a beta subunit.</text>
</comment>
<evidence type="ECO:0000313" key="9">
    <source>
        <dbReference type="EMBL" id="MDT0259851.1"/>
    </source>
</evidence>
<comment type="similarity">
    <text evidence="2">Belongs to the ETF beta-subunit/FixA family.</text>
</comment>
<accession>A0ABU2J526</accession>
<reference evidence="10" key="1">
    <citation type="submission" date="2023-07" db="EMBL/GenBank/DDBJ databases">
        <title>30 novel species of actinomycetes from the DSMZ collection.</title>
        <authorList>
            <person name="Nouioui I."/>
        </authorList>
    </citation>
    <scope>NUCLEOTIDE SEQUENCE [LARGE SCALE GENOMIC DNA]</scope>
    <source>
        <strain evidence="10">DSM 44399</strain>
    </source>
</reference>
<dbReference type="PANTHER" id="PTHR21294">
    <property type="entry name" value="ELECTRON TRANSFER FLAVOPROTEIN BETA-SUBUNIT"/>
    <property type="match status" value="1"/>
</dbReference>
<dbReference type="CDD" id="cd01714">
    <property type="entry name" value="ETF_beta"/>
    <property type="match status" value="1"/>
</dbReference>
<name>A0ABU2J526_9ACTN</name>
<dbReference type="InterPro" id="IPR033948">
    <property type="entry name" value="ETF_beta_N"/>
</dbReference>
<dbReference type="SMART" id="SM00893">
    <property type="entry name" value="ETF"/>
    <property type="match status" value="1"/>
</dbReference>
<dbReference type="Pfam" id="PF01012">
    <property type="entry name" value="ETF"/>
    <property type="match status" value="1"/>
</dbReference>
<evidence type="ECO:0000256" key="2">
    <source>
        <dbReference type="ARBA" id="ARBA00007557"/>
    </source>
</evidence>